<dbReference type="CDD" id="cd06558">
    <property type="entry name" value="crotonase-like"/>
    <property type="match status" value="1"/>
</dbReference>
<dbReference type="OrthoDB" id="410701at2759"/>
<dbReference type="PANTHER" id="PTHR43459:SF1">
    <property type="entry name" value="EG:BACN32G11.4 PROTEIN"/>
    <property type="match status" value="1"/>
</dbReference>
<dbReference type="AlphaFoldDB" id="A0A395NYX3"/>
<accession>A0A395NYX3</accession>
<dbReference type="SUPFAM" id="SSF52096">
    <property type="entry name" value="ClpP/crotonase"/>
    <property type="match status" value="1"/>
</dbReference>
<dbReference type="STRING" id="490622.A0A395NYX3"/>
<evidence type="ECO:0000313" key="2">
    <source>
        <dbReference type="Proteomes" id="UP000266272"/>
    </source>
</evidence>
<comment type="caution">
    <text evidence="1">The sequence shown here is derived from an EMBL/GenBank/DDBJ whole genome shotgun (WGS) entry which is preliminary data.</text>
</comment>
<sequence length="283" mass="30921">MSSHEYIIVKKITPAYWRATFNNGNLNLLSPESYVALKNLVAELEADKDVRVIVFDSSSPDYFIAHADLLRVGEEPEGPGTGLGATWPSLAVRIANLSAITVVAVRGRARGFGADFANTCDLRFASRERAVFCQPELGAGIIPGGGAFEWLPRLVGRARALEILISSDDYDATTAELYGWINRAVPDAEFEDFVEKLARRIAGFDAKLLVETKRVVNARWGMPNQVDFAAGMALFAESTKWPGAGPRIKALFEKGMQQDGETERNMGAVLGTITEEDLKKHSA</sequence>
<evidence type="ECO:0000313" key="1">
    <source>
        <dbReference type="EMBL" id="RFU81213.1"/>
    </source>
</evidence>
<dbReference type="Proteomes" id="UP000266272">
    <property type="component" value="Unassembled WGS sequence"/>
</dbReference>
<gene>
    <name evidence="1" type="ORF">TARUN_960</name>
</gene>
<dbReference type="Gene3D" id="3.90.226.10">
    <property type="entry name" value="2-enoyl-CoA Hydratase, Chain A, domain 1"/>
    <property type="match status" value="1"/>
</dbReference>
<dbReference type="PANTHER" id="PTHR43459">
    <property type="entry name" value="ENOYL-COA HYDRATASE"/>
    <property type="match status" value="1"/>
</dbReference>
<organism evidence="1 2">
    <name type="scientific">Trichoderma arundinaceum</name>
    <dbReference type="NCBI Taxonomy" id="490622"/>
    <lineage>
        <taxon>Eukaryota</taxon>
        <taxon>Fungi</taxon>
        <taxon>Dikarya</taxon>
        <taxon>Ascomycota</taxon>
        <taxon>Pezizomycotina</taxon>
        <taxon>Sordariomycetes</taxon>
        <taxon>Hypocreomycetidae</taxon>
        <taxon>Hypocreales</taxon>
        <taxon>Hypocreaceae</taxon>
        <taxon>Trichoderma</taxon>
    </lineage>
</organism>
<name>A0A395NYX3_TRIAR</name>
<dbReference type="InterPro" id="IPR029045">
    <property type="entry name" value="ClpP/crotonase-like_dom_sf"/>
</dbReference>
<proteinExistence type="predicted"/>
<dbReference type="InterPro" id="IPR001753">
    <property type="entry name" value="Enoyl-CoA_hydra/iso"/>
</dbReference>
<keyword evidence="2" id="KW-1185">Reference proteome</keyword>
<dbReference type="Pfam" id="PF00378">
    <property type="entry name" value="ECH_1"/>
    <property type="match status" value="1"/>
</dbReference>
<dbReference type="EMBL" id="PXOA01000061">
    <property type="protein sequence ID" value="RFU81213.1"/>
    <property type="molecule type" value="Genomic_DNA"/>
</dbReference>
<reference evidence="1 2" key="1">
    <citation type="journal article" date="2018" name="PLoS Pathog.">
        <title>Evolution of structural diversity of trichothecenes, a family of toxins produced by plant pathogenic and entomopathogenic fungi.</title>
        <authorList>
            <person name="Proctor R.H."/>
            <person name="McCormick S.P."/>
            <person name="Kim H.S."/>
            <person name="Cardoza R.E."/>
            <person name="Stanley A.M."/>
            <person name="Lindo L."/>
            <person name="Kelly A."/>
            <person name="Brown D.W."/>
            <person name="Lee T."/>
            <person name="Vaughan M.M."/>
            <person name="Alexander N.J."/>
            <person name="Busman M."/>
            <person name="Gutierrez S."/>
        </authorList>
    </citation>
    <scope>NUCLEOTIDE SEQUENCE [LARGE SCALE GENOMIC DNA]</scope>
    <source>
        <strain evidence="1 2">IBT 40837</strain>
    </source>
</reference>
<protein>
    <submittedName>
        <fullName evidence="1">Enoyl-hydratase</fullName>
    </submittedName>
</protein>